<evidence type="ECO:0000313" key="4">
    <source>
        <dbReference type="Proteomes" id="UP000008694"/>
    </source>
</evidence>
<dbReference type="Pfam" id="PF14365">
    <property type="entry name" value="Neprosin_AP"/>
    <property type="match status" value="1"/>
</dbReference>
<evidence type="ECO:0000259" key="2">
    <source>
        <dbReference type="PROSITE" id="PS52045"/>
    </source>
</evidence>
<dbReference type="InterPro" id="IPR053168">
    <property type="entry name" value="Glutamic_endopeptidase"/>
</dbReference>
<name>D7L691_ARALL</name>
<keyword evidence="4" id="KW-1185">Reference proteome</keyword>
<keyword evidence="1" id="KW-0732">Signal</keyword>
<dbReference type="PROSITE" id="PS52045">
    <property type="entry name" value="NEPROSIN_PEP_CD"/>
    <property type="match status" value="1"/>
</dbReference>
<proteinExistence type="predicted"/>
<organism evidence="4">
    <name type="scientific">Arabidopsis lyrata subsp. lyrata</name>
    <name type="common">Lyre-leaved rock-cress</name>
    <dbReference type="NCBI Taxonomy" id="81972"/>
    <lineage>
        <taxon>Eukaryota</taxon>
        <taxon>Viridiplantae</taxon>
        <taxon>Streptophyta</taxon>
        <taxon>Embryophyta</taxon>
        <taxon>Tracheophyta</taxon>
        <taxon>Spermatophyta</taxon>
        <taxon>Magnoliopsida</taxon>
        <taxon>eudicotyledons</taxon>
        <taxon>Gunneridae</taxon>
        <taxon>Pentapetalae</taxon>
        <taxon>rosids</taxon>
        <taxon>malvids</taxon>
        <taxon>Brassicales</taxon>
        <taxon>Brassicaceae</taxon>
        <taxon>Camelineae</taxon>
        <taxon>Arabidopsis</taxon>
    </lineage>
</organism>
<dbReference type="PANTHER" id="PTHR31589">
    <property type="entry name" value="PROTEIN, PUTATIVE (DUF239)-RELATED-RELATED"/>
    <property type="match status" value="1"/>
</dbReference>
<dbReference type="AlphaFoldDB" id="D7L691"/>
<dbReference type="PANTHER" id="PTHR31589:SF110">
    <property type="entry name" value="PROTEIN, PUTATIVE (DUF239)-RELATED"/>
    <property type="match status" value="1"/>
</dbReference>
<dbReference type="EMBL" id="GL348715">
    <property type="protein sequence ID" value="EFH59293.1"/>
    <property type="molecule type" value="Genomic_DNA"/>
</dbReference>
<dbReference type="eggNOG" id="ENOG502QSP9">
    <property type="taxonomic scope" value="Eukaryota"/>
</dbReference>
<dbReference type="Gene3D" id="3.90.1320.10">
    <property type="entry name" value="Outer-capsid protein sigma 3, large lobe"/>
    <property type="match status" value="1"/>
</dbReference>
<dbReference type="InterPro" id="IPR004314">
    <property type="entry name" value="Neprosin"/>
</dbReference>
<evidence type="ECO:0000256" key="1">
    <source>
        <dbReference type="SAM" id="SignalP"/>
    </source>
</evidence>
<feature type="chain" id="PRO_5003102347" description="Neprosin PEP catalytic domain-containing protein" evidence="1">
    <location>
        <begin position="24"/>
        <end position="401"/>
    </location>
</feature>
<dbReference type="STRING" id="81972.D7L691"/>
<accession>D7L691</accession>
<dbReference type="Proteomes" id="UP000008694">
    <property type="component" value="Unassembled WGS sequence"/>
</dbReference>
<feature type="domain" description="Neprosin PEP catalytic" evidence="2">
    <location>
        <begin position="117"/>
        <end position="375"/>
    </location>
</feature>
<dbReference type="HOGENOM" id="CLU_030538_1_1_1"/>
<gene>
    <name evidence="3" type="ORF">ARALYDRAFT_341831</name>
</gene>
<sequence length="401" mass="44812">MGSTVQFLLLLLTLGRLLTPLGGVPVPVLSIQSPDGDMIDCIKREEQVAFTHPLLKDHIIQERPTVIPSAGKKEEDALYGWQVWHQNGTKCPEGSIPVRRLISHENETVISSNAGDRVTGGHEYAIGRMYNREQKIYGTQATMNVWQPKVETYDEFSLGQLWLVSGTYEDSNINSIEAGWQVYPKIYYDYQPRFFIYWTSDAYNLTGCYNLRCGGFVQTSRAIVVEGAISPTSVVGGTQVELTVKIWKDQRLGSWWMGVGLGHVGVLEPVGYWPAFLFNLQTDYAARVEWGGEITNKHTYGRHTTTQMGSGYLPDSGFGKAAYICNIEVALSENDFQPLQNLTVGGSHPDYYGAKKSNNPELGTHFYYGGPEQLYPGHATAIHLTWDSSLLYLCFCLLLLV</sequence>
<reference evidence="4" key="1">
    <citation type="journal article" date="2011" name="Nat. Genet.">
        <title>The Arabidopsis lyrata genome sequence and the basis of rapid genome size change.</title>
        <authorList>
            <person name="Hu T.T."/>
            <person name="Pattyn P."/>
            <person name="Bakker E.G."/>
            <person name="Cao J."/>
            <person name="Cheng J.-F."/>
            <person name="Clark R.M."/>
            <person name="Fahlgren N."/>
            <person name="Fawcett J.A."/>
            <person name="Grimwood J."/>
            <person name="Gundlach H."/>
            <person name="Haberer G."/>
            <person name="Hollister J.D."/>
            <person name="Ossowski S."/>
            <person name="Ottilar R.P."/>
            <person name="Salamov A.A."/>
            <person name="Schneeberger K."/>
            <person name="Spannagl M."/>
            <person name="Wang X."/>
            <person name="Yang L."/>
            <person name="Nasrallah M.E."/>
            <person name="Bergelson J."/>
            <person name="Carrington J.C."/>
            <person name="Gaut B.S."/>
            <person name="Schmutz J."/>
            <person name="Mayer K.F.X."/>
            <person name="Van de Peer Y."/>
            <person name="Grigoriev I.V."/>
            <person name="Nordborg M."/>
            <person name="Weigel D."/>
            <person name="Guo Y.-L."/>
        </authorList>
    </citation>
    <scope>NUCLEOTIDE SEQUENCE [LARGE SCALE GENOMIC DNA]</scope>
    <source>
        <strain evidence="4">cv. MN47</strain>
    </source>
</reference>
<dbReference type="InterPro" id="IPR025521">
    <property type="entry name" value="Neprosin_propep"/>
</dbReference>
<dbReference type="Pfam" id="PF03080">
    <property type="entry name" value="Neprosin"/>
    <property type="match status" value="1"/>
</dbReference>
<protein>
    <recommendedName>
        <fullName evidence="2">Neprosin PEP catalytic domain-containing protein</fullName>
    </recommendedName>
</protein>
<evidence type="ECO:0000313" key="3">
    <source>
        <dbReference type="EMBL" id="EFH59293.1"/>
    </source>
</evidence>
<feature type="signal peptide" evidence="1">
    <location>
        <begin position="1"/>
        <end position="23"/>
    </location>
</feature>
<dbReference type="Gramene" id="fgenesh1_pg.C_scaffold_3001594">
    <property type="protein sequence ID" value="fgenesh1_pg.C_scaffold_3001594"/>
    <property type="gene ID" value="fgenesh1_pg.C_scaffold_3001594"/>
</dbReference>